<protein>
    <submittedName>
        <fullName evidence="6">FAD-binding protein</fullName>
    </submittedName>
</protein>
<dbReference type="Gene3D" id="3.30.465.10">
    <property type="match status" value="1"/>
</dbReference>
<gene>
    <name evidence="6" type="ORF">X474_01670</name>
</gene>
<keyword evidence="3" id="KW-0274">FAD</keyword>
<dbReference type="FunFam" id="1.10.45.10:FF:000001">
    <property type="entry name" value="D-lactate dehydrogenase mitochondrial"/>
    <property type="match status" value="1"/>
</dbReference>
<accession>A0A0D2GMY2</accession>
<dbReference type="GO" id="GO:0071949">
    <property type="term" value="F:FAD binding"/>
    <property type="evidence" value="ECO:0007669"/>
    <property type="project" value="InterPro"/>
</dbReference>
<dbReference type="SUPFAM" id="SSF56176">
    <property type="entry name" value="FAD-binding/transporter-associated domain-like"/>
    <property type="match status" value="1"/>
</dbReference>
<evidence type="ECO:0000256" key="2">
    <source>
        <dbReference type="ARBA" id="ARBA00022630"/>
    </source>
</evidence>
<dbReference type="InParanoid" id="A0A0D2GMY2"/>
<evidence type="ECO:0000313" key="6">
    <source>
        <dbReference type="EMBL" id="KIX15982.1"/>
    </source>
</evidence>
<dbReference type="InterPro" id="IPR016171">
    <property type="entry name" value="Vanillyl_alc_oxidase_C-sub2"/>
</dbReference>
<dbReference type="PROSITE" id="PS51387">
    <property type="entry name" value="FAD_PCMH"/>
    <property type="match status" value="1"/>
</dbReference>
<keyword evidence="2" id="KW-0285">Flavoprotein</keyword>
<dbReference type="InterPro" id="IPR036318">
    <property type="entry name" value="FAD-bd_PCMH-like_sf"/>
</dbReference>
<dbReference type="STRING" id="1429043.X474_01670"/>
<organism evidence="6 7">
    <name type="scientific">Dethiosulfatarculus sandiegensis</name>
    <dbReference type="NCBI Taxonomy" id="1429043"/>
    <lineage>
        <taxon>Bacteria</taxon>
        <taxon>Pseudomonadati</taxon>
        <taxon>Thermodesulfobacteriota</taxon>
        <taxon>Desulfarculia</taxon>
        <taxon>Desulfarculales</taxon>
        <taxon>Desulfarculaceae</taxon>
        <taxon>Dethiosulfatarculus</taxon>
    </lineage>
</organism>
<name>A0A0D2GMY2_9BACT</name>
<dbReference type="InterPro" id="IPR016164">
    <property type="entry name" value="FAD-linked_Oxase-like_C"/>
</dbReference>
<evidence type="ECO:0000313" key="7">
    <source>
        <dbReference type="Proteomes" id="UP000032233"/>
    </source>
</evidence>
<keyword evidence="7" id="KW-1185">Reference proteome</keyword>
<dbReference type="PANTHER" id="PTHR42934:SF2">
    <property type="entry name" value="GLYCOLATE OXIDASE SUBUNIT GLCD"/>
    <property type="match status" value="1"/>
</dbReference>
<evidence type="ECO:0000256" key="1">
    <source>
        <dbReference type="ARBA" id="ARBA00001974"/>
    </source>
</evidence>
<dbReference type="PANTHER" id="PTHR42934">
    <property type="entry name" value="GLYCOLATE OXIDASE SUBUNIT GLCD"/>
    <property type="match status" value="1"/>
</dbReference>
<dbReference type="EMBL" id="AZAC01000001">
    <property type="protein sequence ID" value="KIX15982.1"/>
    <property type="molecule type" value="Genomic_DNA"/>
</dbReference>
<comment type="cofactor">
    <cofactor evidence="1">
        <name>FAD</name>
        <dbReference type="ChEBI" id="CHEBI:57692"/>
    </cofactor>
</comment>
<dbReference type="Gene3D" id="1.10.45.10">
    <property type="entry name" value="Vanillyl-alcohol Oxidase, Chain A, domain 4"/>
    <property type="match status" value="1"/>
</dbReference>
<evidence type="ECO:0000256" key="4">
    <source>
        <dbReference type="ARBA" id="ARBA00023002"/>
    </source>
</evidence>
<dbReference type="OrthoDB" id="9811557at2"/>
<keyword evidence="4" id="KW-0560">Oxidoreductase</keyword>
<evidence type="ECO:0000256" key="3">
    <source>
        <dbReference type="ARBA" id="ARBA00022827"/>
    </source>
</evidence>
<dbReference type="InterPro" id="IPR051914">
    <property type="entry name" value="FAD-linked_OxidoTrans_Type4"/>
</dbReference>
<dbReference type="FunCoup" id="A0A0D2GMY2">
    <property type="interactions" value="457"/>
</dbReference>
<dbReference type="RefSeq" id="WP_044346261.1">
    <property type="nucleotide sequence ID" value="NZ_AZAC01000001.1"/>
</dbReference>
<dbReference type="Proteomes" id="UP000032233">
    <property type="component" value="Unassembled WGS sequence"/>
</dbReference>
<feature type="domain" description="FAD-binding PCMH-type" evidence="5">
    <location>
        <begin position="35"/>
        <end position="214"/>
    </location>
</feature>
<dbReference type="Gene3D" id="3.30.70.2740">
    <property type="match status" value="1"/>
</dbReference>
<dbReference type="Pfam" id="PF02913">
    <property type="entry name" value="FAD-oxidase_C"/>
    <property type="match status" value="1"/>
</dbReference>
<dbReference type="InterPro" id="IPR016166">
    <property type="entry name" value="FAD-bd_PCMH"/>
</dbReference>
<dbReference type="Pfam" id="PF01565">
    <property type="entry name" value="FAD_binding_4"/>
    <property type="match status" value="1"/>
</dbReference>
<dbReference type="InterPro" id="IPR006094">
    <property type="entry name" value="Oxid_FAD_bind_N"/>
</dbReference>
<dbReference type="GO" id="GO:0016491">
    <property type="term" value="F:oxidoreductase activity"/>
    <property type="evidence" value="ECO:0007669"/>
    <property type="project" value="UniProtKB-KW"/>
</dbReference>
<evidence type="ECO:0000259" key="5">
    <source>
        <dbReference type="PROSITE" id="PS51387"/>
    </source>
</evidence>
<comment type="caution">
    <text evidence="6">The sequence shown here is derived from an EMBL/GenBank/DDBJ whole genome shotgun (WGS) entry which is preliminary data.</text>
</comment>
<reference evidence="6 7" key="1">
    <citation type="submission" date="2013-11" db="EMBL/GenBank/DDBJ databases">
        <title>Metagenomic analysis of a methanogenic consortium involved in long chain n-alkane degradation.</title>
        <authorList>
            <person name="Davidova I.A."/>
            <person name="Callaghan A.V."/>
            <person name="Wawrik B."/>
            <person name="Pruitt S."/>
            <person name="Marks C."/>
            <person name="Duncan K.E."/>
            <person name="Suflita J.M."/>
        </authorList>
    </citation>
    <scope>NUCLEOTIDE SEQUENCE [LARGE SCALE GENOMIC DNA]</scope>
    <source>
        <strain evidence="6 7">SPR</strain>
    </source>
</reference>
<dbReference type="AlphaFoldDB" id="A0A0D2GMY2"/>
<dbReference type="SUPFAM" id="SSF55103">
    <property type="entry name" value="FAD-linked oxidases, C-terminal domain"/>
    <property type="match status" value="1"/>
</dbReference>
<proteinExistence type="predicted"/>
<dbReference type="InterPro" id="IPR016169">
    <property type="entry name" value="FAD-bd_PCMH_sub2"/>
</dbReference>
<dbReference type="InterPro" id="IPR004113">
    <property type="entry name" value="FAD-bd_oxidored_4_C"/>
</dbReference>
<sequence length="462" mass="50454">MNRDIKKQLISILGEKACLFAEEDLLTYSYDAGKYRALPQAVALPDKTGQVCEIVKLANKNNLPLVPRGAGTGLTGGAVAAKGGILLSLERMNRILKLDQANRLAVVEPGVINGDLAREAARFGLFYPPDPASVDFSTLGGNIAENAGGMRAVKYGVTKNFVLGLEVVLPTGQIIHTGSKCIKDVVGFSLSELFVGSEGSLGIVTQAILRLLPLPPKQGTLMALFPTMQRAARILPAMARAHVTPSILEFMDHECLKALDAKEDTDLASQAEALLLMEVDGRQEKVASDLASLDRLCRENGASRIEQALKGADRERLWSKRRSLHASLHLIKPRWEEEDISVPVAQLPDMLKSLDQVARDHHLVMANFGHFGDGNIHISFAGHEHDLEKAQALTVRREIYQAAVNLEGRIAAEHGIGLDKTDEISWNLDHSTIEFMAKLKAFLDPNQILNPGKVLPRTEERD</sequence>